<evidence type="ECO:0000313" key="2">
    <source>
        <dbReference type="Proteomes" id="UP000092993"/>
    </source>
</evidence>
<evidence type="ECO:0000313" key="1">
    <source>
        <dbReference type="EMBL" id="OBZ69464.1"/>
    </source>
</evidence>
<dbReference type="Proteomes" id="UP000092993">
    <property type="component" value="Unassembled WGS sequence"/>
</dbReference>
<proteinExistence type="predicted"/>
<protein>
    <submittedName>
        <fullName evidence="1">Uncharacterized protein</fullName>
    </submittedName>
</protein>
<accession>A0A1C7M334</accession>
<organism evidence="1 2">
    <name type="scientific">Grifola frondosa</name>
    <name type="common">Maitake</name>
    <name type="synonym">Polyporus frondosus</name>
    <dbReference type="NCBI Taxonomy" id="5627"/>
    <lineage>
        <taxon>Eukaryota</taxon>
        <taxon>Fungi</taxon>
        <taxon>Dikarya</taxon>
        <taxon>Basidiomycota</taxon>
        <taxon>Agaricomycotina</taxon>
        <taxon>Agaricomycetes</taxon>
        <taxon>Polyporales</taxon>
        <taxon>Grifolaceae</taxon>
        <taxon>Grifola</taxon>
    </lineage>
</organism>
<name>A0A1C7M334_GRIFR</name>
<comment type="caution">
    <text evidence="1">The sequence shown here is derived from an EMBL/GenBank/DDBJ whole genome shotgun (WGS) entry which is preliminary data.</text>
</comment>
<keyword evidence="2" id="KW-1185">Reference proteome</keyword>
<sequence>MWGNKLIRLELIEHLFKREKGRWWGEFLQHFHTEKAYKRDDGGANGVVDGVQPKLTVMGDRLGAMMAKLGRIEVYIQLVIIFAT</sequence>
<gene>
    <name evidence="1" type="ORF">A0H81_10269</name>
</gene>
<dbReference type="AlphaFoldDB" id="A0A1C7M334"/>
<reference evidence="1 2" key="1">
    <citation type="submission" date="2016-03" db="EMBL/GenBank/DDBJ databases">
        <title>Whole genome sequencing of Grifola frondosa 9006-11.</title>
        <authorList>
            <person name="Min B."/>
            <person name="Park H."/>
            <person name="Kim J.-G."/>
            <person name="Cho H."/>
            <person name="Oh Y.-L."/>
            <person name="Kong W.-S."/>
            <person name="Choi I.-G."/>
        </authorList>
    </citation>
    <scope>NUCLEOTIDE SEQUENCE [LARGE SCALE GENOMIC DNA]</scope>
    <source>
        <strain evidence="1 2">9006-11</strain>
    </source>
</reference>
<dbReference type="EMBL" id="LUGG01000015">
    <property type="protein sequence ID" value="OBZ69464.1"/>
    <property type="molecule type" value="Genomic_DNA"/>
</dbReference>